<sequence length="119" mass="13548">MSDDKNELQMDFSLNETVTEGHDMIMGCGPLLPIESERVLMERVQQELKIKLKQVIFFKFCKSQIVVLFNMKKLSSKSQGLKMSERKYKEKEGLGNYRATPLLCSKIGGSNMLNGPTQL</sequence>
<accession>A0ACC0HJI5</accession>
<evidence type="ECO:0000313" key="1">
    <source>
        <dbReference type="EMBL" id="KAI8013450.1"/>
    </source>
</evidence>
<proteinExistence type="predicted"/>
<evidence type="ECO:0000313" key="2">
    <source>
        <dbReference type="Proteomes" id="UP001060215"/>
    </source>
</evidence>
<organism evidence="1 2">
    <name type="scientific">Camellia lanceoleosa</name>
    <dbReference type="NCBI Taxonomy" id="1840588"/>
    <lineage>
        <taxon>Eukaryota</taxon>
        <taxon>Viridiplantae</taxon>
        <taxon>Streptophyta</taxon>
        <taxon>Embryophyta</taxon>
        <taxon>Tracheophyta</taxon>
        <taxon>Spermatophyta</taxon>
        <taxon>Magnoliopsida</taxon>
        <taxon>eudicotyledons</taxon>
        <taxon>Gunneridae</taxon>
        <taxon>Pentapetalae</taxon>
        <taxon>asterids</taxon>
        <taxon>Ericales</taxon>
        <taxon>Theaceae</taxon>
        <taxon>Camellia</taxon>
    </lineage>
</organism>
<reference evidence="1 2" key="1">
    <citation type="journal article" date="2022" name="Plant J.">
        <title>Chromosome-level genome of Camellia lanceoleosa provides a valuable resource for understanding genome evolution and self-incompatibility.</title>
        <authorList>
            <person name="Gong W."/>
            <person name="Xiao S."/>
            <person name="Wang L."/>
            <person name="Liao Z."/>
            <person name="Chang Y."/>
            <person name="Mo W."/>
            <person name="Hu G."/>
            <person name="Li W."/>
            <person name="Zhao G."/>
            <person name="Zhu H."/>
            <person name="Hu X."/>
            <person name="Ji K."/>
            <person name="Xiang X."/>
            <person name="Song Q."/>
            <person name="Yuan D."/>
            <person name="Jin S."/>
            <person name="Zhang L."/>
        </authorList>
    </citation>
    <scope>NUCLEOTIDE SEQUENCE [LARGE SCALE GENOMIC DNA]</scope>
    <source>
        <strain evidence="1">SQ_2022a</strain>
    </source>
</reference>
<name>A0ACC0HJI5_9ERIC</name>
<keyword evidence="1" id="KW-0371">Homeobox</keyword>
<gene>
    <name evidence="1" type="ORF">LOK49_LG05G01839</name>
</gene>
<dbReference type="Proteomes" id="UP001060215">
    <property type="component" value="Chromosome 4"/>
</dbReference>
<dbReference type="EMBL" id="CM045761">
    <property type="protein sequence ID" value="KAI8013450.1"/>
    <property type="molecule type" value="Genomic_DNA"/>
</dbReference>
<comment type="caution">
    <text evidence="1">The sequence shown here is derived from an EMBL/GenBank/DDBJ whole genome shotgun (WGS) entry which is preliminary data.</text>
</comment>
<keyword evidence="2" id="KW-1185">Reference proteome</keyword>
<keyword evidence="1" id="KW-0238">DNA-binding</keyword>
<protein>
    <submittedName>
        <fullName evidence="1">Homeobox protein HD1</fullName>
    </submittedName>
</protein>